<protein>
    <recommendedName>
        <fullName evidence="3">TIGR04086 family membrane protein</fullName>
    </recommendedName>
</protein>
<dbReference type="PROSITE" id="PS51257">
    <property type="entry name" value="PROKAR_LIPOPROTEIN"/>
    <property type="match status" value="1"/>
</dbReference>
<organism evidence="2">
    <name type="scientific">uncultured Eubacteriales bacterium</name>
    <dbReference type="NCBI Taxonomy" id="172733"/>
    <lineage>
        <taxon>Bacteria</taxon>
        <taxon>Bacillati</taxon>
        <taxon>Bacillota</taxon>
        <taxon>Clostridia</taxon>
        <taxon>Eubacteriales</taxon>
        <taxon>environmental samples</taxon>
    </lineage>
</organism>
<keyword evidence="1" id="KW-0472">Membrane</keyword>
<keyword evidence="1" id="KW-1133">Transmembrane helix</keyword>
<feature type="transmembrane region" description="Helical" evidence="1">
    <location>
        <begin position="110"/>
        <end position="129"/>
    </location>
</feature>
<evidence type="ECO:0000313" key="2">
    <source>
        <dbReference type="EMBL" id="SBW03648.1"/>
    </source>
</evidence>
<evidence type="ECO:0000256" key="1">
    <source>
        <dbReference type="SAM" id="Phobius"/>
    </source>
</evidence>
<accession>A0A212JW92</accession>
<name>A0A212JW92_9FIRM</name>
<dbReference type="InterPro" id="IPR023804">
    <property type="entry name" value="DUF3792_TM"/>
</dbReference>
<reference evidence="2" key="1">
    <citation type="submission" date="2016-04" db="EMBL/GenBank/DDBJ databases">
        <authorList>
            <person name="Evans L.H."/>
            <person name="Alamgir A."/>
            <person name="Owens N."/>
            <person name="Weber N.D."/>
            <person name="Virtaneva K."/>
            <person name="Barbian K."/>
            <person name="Babar A."/>
            <person name="Rosenke K."/>
        </authorList>
    </citation>
    <scope>NUCLEOTIDE SEQUENCE</scope>
    <source>
        <strain evidence="2">86</strain>
    </source>
</reference>
<feature type="transmembrane region" description="Helical" evidence="1">
    <location>
        <begin position="78"/>
        <end position="104"/>
    </location>
</feature>
<sequence>MRKNEEEQGARLIRYMLDVLLGGTVALGACFLFLLLASVAISRGWLGEGLMYQLTIVGCVLGGFVGGALAVSRSRSRTLIVGLLVGVVFFLLLLTVGLLFYGSAIPEEGGLGLLCGALCGGAAAGIFGGKPKKKRRK</sequence>
<dbReference type="AlphaFoldDB" id="A0A212JW92"/>
<feature type="transmembrane region" description="Helical" evidence="1">
    <location>
        <begin position="50"/>
        <end position="71"/>
    </location>
</feature>
<dbReference type="NCBIfam" id="TIGR04086">
    <property type="entry name" value="TIGR04086_membr"/>
    <property type="match status" value="1"/>
</dbReference>
<gene>
    <name evidence="2" type="ORF">KL86CLO1_11806</name>
</gene>
<evidence type="ECO:0008006" key="3">
    <source>
        <dbReference type="Google" id="ProtNLM"/>
    </source>
</evidence>
<keyword evidence="1" id="KW-0812">Transmembrane</keyword>
<feature type="transmembrane region" description="Helical" evidence="1">
    <location>
        <begin position="12"/>
        <end position="38"/>
    </location>
</feature>
<dbReference type="EMBL" id="FLUN01000001">
    <property type="protein sequence ID" value="SBW03648.1"/>
    <property type="molecule type" value="Genomic_DNA"/>
</dbReference>
<dbReference type="Pfam" id="PF12670">
    <property type="entry name" value="DUF3792"/>
    <property type="match status" value="1"/>
</dbReference>
<proteinExistence type="predicted"/>